<dbReference type="Proteomes" id="UP001595075">
    <property type="component" value="Unassembled WGS sequence"/>
</dbReference>
<gene>
    <name evidence="7" type="ORF">VTL71DRAFT_14069</name>
</gene>
<dbReference type="PANTHER" id="PTHR43825:SF1">
    <property type="entry name" value="TRANSKETOLASE-LIKE PYRIMIDINE-BINDING DOMAIN-CONTAINING PROTEIN"/>
    <property type="match status" value="1"/>
</dbReference>
<dbReference type="InterPro" id="IPR009014">
    <property type="entry name" value="Transketo_C/PFOR_II"/>
</dbReference>
<dbReference type="InterPro" id="IPR051157">
    <property type="entry name" value="PDH/Transketolase"/>
</dbReference>
<comment type="cofactor">
    <cofactor evidence="1">
        <name>Mn(2+)</name>
        <dbReference type="ChEBI" id="CHEBI:29035"/>
    </cofactor>
</comment>
<protein>
    <recommendedName>
        <fullName evidence="6">Transketolase-like pyrimidine-binding domain-containing protein</fullName>
    </recommendedName>
</protein>
<dbReference type="InterPro" id="IPR029061">
    <property type="entry name" value="THDP-binding"/>
</dbReference>
<dbReference type="SMART" id="SM00861">
    <property type="entry name" value="Transket_pyr"/>
    <property type="match status" value="1"/>
</dbReference>
<evidence type="ECO:0000256" key="3">
    <source>
        <dbReference type="ARBA" id="ARBA00001946"/>
    </source>
</evidence>
<dbReference type="InterPro" id="IPR033248">
    <property type="entry name" value="Transketolase_C"/>
</dbReference>
<evidence type="ECO:0000256" key="4">
    <source>
        <dbReference type="ARBA" id="ARBA00001964"/>
    </source>
</evidence>
<comment type="similarity">
    <text evidence="5">Belongs to the transketolase family.</text>
</comment>
<evidence type="ECO:0000313" key="7">
    <source>
        <dbReference type="EMBL" id="KAL2069390.1"/>
    </source>
</evidence>
<dbReference type="Pfam" id="PF02780">
    <property type="entry name" value="Transketolase_C"/>
    <property type="match status" value="1"/>
</dbReference>
<comment type="cofactor">
    <cofactor evidence="4">
        <name>thiamine diphosphate</name>
        <dbReference type="ChEBI" id="CHEBI:58937"/>
    </cofactor>
</comment>
<dbReference type="SUPFAM" id="SSF52518">
    <property type="entry name" value="Thiamin diphosphate-binding fold (THDP-binding)"/>
    <property type="match status" value="2"/>
</dbReference>
<comment type="caution">
    <text evidence="7">The sequence shown here is derived from an EMBL/GenBank/DDBJ whole genome shotgun (WGS) entry which is preliminary data.</text>
</comment>
<evidence type="ECO:0000256" key="5">
    <source>
        <dbReference type="ARBA" id="ARBA00007131"/>
    </source>
</evidence>
<organism evidence="7 8">
    <name type="scientific">Oculimacula yallundae</name>
    <dbReference type="NCBI Taxonomy" id="86028"/>
    <lineage>
        <taxon>Eukaryota</taxon>
        <taxon>Fungi</taxon>
        <taxon>Dikarya</taxon>
        <taxon>Ascomycota</taxon>
        <taxon>Pezizomycotina</taxon>
        <taxon>Leotiomycetes</taxon>
        <taxon>Helotiales</taxon>
        <taxon>Ploettnerulaceae</taxon>
        <taxon>Oculimacula</taxon>
    </lineage>
</organism>
<keyword evidence="8" id="KW-1185">Reference proteome</keyword>
<comment type="cofactor">
    <cofactor evidence="3">
        <name>Mg(2+)</name>
        <dbReference type="ChEBI" id="CHEBI:18420"/>
    </cofactor>
</comment>
<dbReference type="Gene3D" id="3.40.50.920">
    <property type="match status" value="1"/>
</dbReference>
<dbReference type="Pfam" id="PF02779">
    <property type="entry name" value="Transket_pyr"/>
    <property type="match status" value="1"/>
</dbReference>
<accession>A0ABR4CHG4</accession>
<sequence>MATPTSTADFGIDVFARYKELSLDPSNPTLTAEQKADLLSNISLLRDTIVYFTASGAARGVSGHTGGPYDTVPEVCILLAFFKHSAEKFLPIVYDESGHRVATQYLLSALHGHLPFEHLLHYREANSKLPGHPELGLTPGIQFSSGRLGHLWSFVNGVALAHPEKTLFMLGSDGAQQEGDDDEAARMAVAQGLNVKLLLDDNDVTIAGHPSEYLKGYSMVSTLKGHGLTVFEAQGEDIEDLYANVCKAVTADGPAAVVVKRVMAPGIKGIEGTTHAHDVIPVKIAVQYLKERGYDQAVSKLEAITPNSLAYLYTGSGKEKFANRVIFGEAVVDVLKPLSPEEAKKKVLVVDSDLEGSTGLSVIHKARPEVFLSSGIMERGNFSAAAGFGASKGKVGIFSTFSAFCEMIISEITMARLNNASVLCHFSHSGVDEMADNTCHFGINTFFADNGLIDGDITRLYFPADANQMRATVAKVFWDEGIRLVISTRAKVPLILKEGSEEPFYQPGYEFVPCKDEFIRTGSAGYVVTFGEMVYRAIDAVDRLRAQGFDVGLVNKSTLNVVDEEAMRIYGSTPFVLVLESLNQKTGLGSKMGTWLLERQLTPKYKYIGTTKEGCGGLGEQIFHQGLDPQSVITAIRSLQ</sequence>
<dbReference type="PANTHER" id="PTHR43825">
    <property type="entry name" value="PYRUVATE DEHYDROGENASE E1 COMPONENT"/>
    <property type="match status" value="1"/>
</dbReference>
<comment type="cofactor">
    <cofactor evidence="2">
        <name>Co(2+)</name>
        <dbReference type="ChEBI" id="CHEBI:48828"/>
    </cofactor>
</comment>
<reference evidence="7 8" key="1">
    <citation type="journal article" date="2024" name="Commun. Biol.">
        <title>Comparative genomic analysis of thermophilic fungi reveals convergent evolutionary adaptations and gene losses.</title>
        <authorList>
            <person name="Steindorff A.S."/>
            <person name="Aguilar-Pontes M.V."/>
            <person name="Robinson A.J."/>
            <person name="Andreopoulos B."/>
            <person name="LaButti K."/>
            <person name="Kuo A."/>
            <person name="Mondo S."/>
            <person name="Riley R."/>
            <person name="Otillar R."/>
            <person name="Haridas S."/>
            <person name="Lipzen A."/>
            <person name="Grimwood J."/>
            <person name="Schmutz J."/>
            <person name="Clum A."/>
            <person name="Reid I.D."/>
            <person name="Moisan M.C."/>
            <person name="Butler G."/>
            <person name="Nguyen T.T.M."/>
            <person name="Dewar K."/>
            <person name="Conant G."/>
            <person name="Drula E."/>
            <person name="Henrissat B."/>
            <person name="Hansel C."/>
            <person name="Singer S."/>
            <person name="Hutchinson M.I."/>
            <person name="de Vries R.P."/>
            <person name="Natvig D.O."/>
            <person name="Powell A.J."/>
            <person name="Tsang A."/>
            <person name="Grigoriev I.V."/>
        </authorList>
    </citation>
    <scope>NUCLEOTIDE SEQUENCE [LARGE SCALE GENOMIC DNA]</scope>
    <source>
        <strain evidence="7 8">CBS 494.80</strain>
    </source>
</reference>
<feature type="domain" description="Transketolase-like pyrimidine-binding" evidence="6">
    <location>
        <begin position="321"/>
        <end position="494"/>
    </location>
</feature>
<name>A0ABR4CHG4_9HELO</name>
<dbReference type="InterPro" id="IPR005474">
    <property type="entry name" value="Transketolase_N"/>
</dbReference>
<dbReference type="EMBL" id="JAZHXI010000007">
    <property type="protein sequence ID" value="KAL2069390.1"/>
    <property type="molecule type" value="Genomic_DNA"/>
</dbReference>
<proteinExistence type="inferred from homology"/>
<evidence type="ECO:0000313" key="8">
    <source>
        <dbReference type="Proteomes" id="UP001595075"/>
    </source>
</evidence>
<evidence type="ECO:0000259" key="6">
    <source>
        <dbReference type="SMART" id="SM00861"/>
    </source>
</evidence>
<dbReference type="Gene3D" id="3.40.50.970">
    <property type="match status" value="2"/>
</dbReference>
<evidence type="ECO:0000256" key="1">
    <source>
        <dbReference type="ARBA" id="ARBA00001936"/>
    </source>
</evidence>
<dbReference type="Pfam" id="PF00456">
    <property type="entry name" value="Transketolase_N"/>
    <property type="match status" value="1"/>
</dbReference>
<dbReference type="InterPro" id="IPR005475">
    <property type="entry name" value="Transketolase-like_Pyr-bd"/>
</dbReference>
<dbReference type="SUPFAM" id="SSF52922">
    <property type="entry name" value="TK C-terminal domain-like"/>
    <property type="match status" value="1"/>
</dbReference>
<evidence type="ECO:0000256" key="2">
    <source>
        <dbReference type="ARBA" id="ARBA00001941"/>
    </source>
</evidence>